<dbReference type="InterPro" id="IPR029058">
    <property type="entry name" value="AB_hydrolase_fold"/>
</dbReference>
<keyword evidence="4" id="KW-1185">Reference proteome</keyword>
<dbReference type="InterPro" id="IPR050266">
    <property type="entry name" value="AB_hydrolase_sf"/>
</dbReference>
<feature type="domain" description="AB hydrolase-1" evidence="2">
    <location>
        <begin position="55"/>
        <end position="297"/>
    </location>
</feature>
<dbReference type="EMBL" id="AWGB01000062">
    <property type="protein sequence ID" value="ESQ84983.1"/>
    <property type="molecule type" value="Genomic_DNA"/>
</dbReference>
<protein>
    <recommendedName>
        <fullName evidence="2">AB hydrolase-1 domain-containing protein</fullName>
    </recommendedName>
</protein>
<dbReference type="InterPro" id="IPR000073">
    <property type="entry name" value="AB_hydrolase_1"/>
</dbReference>
<gene>
    <name evidence="3" type="ORF">ABENE_19385</name>
</gene>
<dbReference type="PANTHER" id="PTHR43798:SF31">
    <property type="entry name" value="AB HYDROLASE SUPERFAMILY PROTEIN YCLE"/>
    <property type="match status" value="1"/>
</dbReference>
<reference evidence="3 4" key="1">
    <citation type="journal article" date="2014" name="Nature">
        <title>Sequential evolution of bacterial morphology by co-option of a developmental regulator.</title>
        <authorList>
            <person name="Jiang C."/>
            <person name="Brown P.J."/>
            <person name="Ducret A."/>
            <person name="Brun Y.V."/>
        </authorList>
    </citation>
    <scope>NUCLEOTIDE SEQUENCE [LARGE SCALE GENOMIC DNA]</scope>
    <source>
        <strain evidence="3 4">DSM 16100</strain>
    </source>
</reference>
<dbReference type="OrthoDB" id="7172093at2"/>
<organism evidence="3 4">
    <name type="scientific">Asticcacaulis benevestitus DSM 16100 = ATCC BAA-896</name>
    <dbReference type="NCBI Taxonomy" id="1121022"/>
    <lineage>
        <taxon>Bacteria</taxon>
        <taxon>Pseudomonadati</taxon>
        <taxon>Pseudomonadota</taxon>
        <taxon>Alphaproteobacteria</taxon>
        <taxon>Caulobacterales</taxon>
        <taxon>Caulobacteraceae</taxon>
        <taxon>Asticcacaulis</taxon>
    </lineage>
</organism>
<proteinExistence type="predicted"/>
<evidence type="ECO:0000313" key="3">
    <source>
        <dbReference type="EMBL" id="ESQ84983.1"/>
    </source>
</evidence>
<dbReference type="Gene3D" id="3.40.50.1820">
    <property type="entry name" value="alpha/beta hydrolase"/>
    <property type="match status" value="1"/>
</dbReference>
<dbReference type="RefSeq" id="WP_018083642.1">
    <property type="nucleotide sequence ID" value="NZ_AQWM01000038.1"/>
</dbReference>
<dbReference type="STRING" id="1121022.GCA_000376105_03958"/>
<comment type="caution">
    <text evidence="3">The sequence shown here is derived from an EMBL/GenBank/DDBJ whole genome shotgun (WGS) entry which is preliminary data.</text>
</comment>
<dbReference type="Proteomes" id="UP000017837">
    <property type="component" value="Unassembled WGS sequence"/>
</dbReference>
<dbReference type="eggNOG" id="COG0596">
    <property type="taxonomic scope" value="Bacteria"/>
</dbReference>
<accession>V4R0Q3</accession>
<dbReference type="PANTHER" id="PTHR43798">
    <property type="entry name" value="MONOACYLGLYCEROL LIPASE"/>
    <property type="match status" value="1"/>
</dbReference>
<dbReference type="PATRIC" id="fig|1121022.4.peg.3972"/>
<dbReference type="GO" id="GO:0016020">
    <property type="term" value="C:membrane"/>
    <property type="evidence" value="ECO:0007669"/>
    <property type="project" value="TreeGrafter"/>
</dbReference>
<dbReference type="Pfam" id="PF12697">
    <property type="entry name" value="Abhydrolase_6"/>
    <property type="match status" value="1"/>
</dbReference>
<evidence type="ECO:0000259" key="2">
    <source>
        <dbReference type="Pfam" id="PF12697"/>
    </source>
</evidence>
<sequence>MLIAFCGKPARYVAILVAVVVAICVAVSQSKAATPYPDAASARFSVSVTGSGPDIILIPGLASSAAVWDGTVAHLKDHYRLHVLNLAGFAGEPAGANATGEVLAPSVAALDAYIKANHLQKPVVIGHSLGGLMTLMLAKAHPEDAGKLVIVDALPYVGVIFNPAATVDMLKPTATALRDGMISTPAEVFKSQQSQTAQSLVASTADQARVLDWSMTSDRRVLAQSFYDDLMIDLRPDLAAIATPATLLYPVSAGQNAEATDAIYRSNYAAKPAMTFIRIDNSRHFIMLDQPEAFYQALDGALK</sequence>
<keyword evidence="1" id="KW-0378">Hydrolase</keyword>
<name>V4R0Q3_9CAUL</name>
<evidence type="ECO:0000256" key="1">
    <source>
        <dbReference type="ARBA" id="ARBA00022801"/>
    </source>
</evidence>
<dbReference type="GO" id="GO:0016787">
    <property type="term" value="F:hydrolase activity"/>
    <property type="evidence" value="ECO:0007669"/>
    <property type="project" value="UniProtKB-KW"/>
</dbReference>
<dbReference type="AlphaFoldDB" id="V4R0Q3"/>
<evidence type="ECO:0000313" key="4">
    <source>
        <dbReference type="Proteomes" id="UP000017837"/>
    </source>
</evidence>
<dbReference type="SUPFAM" id="SSF53474">
    <property type="entry name" value="alpha/beta-Hydrolases"/>
    <property type="match status" value="1"/>
</dbReference>